<dbReference type="FunFam" id="3.30.70.260:FF:000001">
    <property type="entry name" value="Acetolactate synthase, small subunit"/>
    <property type="match status" value="1"/>
</dbReference>
<dbReference type="EC" id="2.2.1.6" evidence="8"/>
<dbReference type="PANTHER" id="PTHR30239">
    <property type="entry name" value="ACETOLACTATE SYNTHASE SMALL SUBUNIT"/>
    <property type="match status" value="1"/>
</dbReference>
<dbReference type="GO" id="GO:0009099">
    <property type="term" value="P:L-valine biosynthetic process"/>
    <property type="evidence" value="ECO:0007669"/>
    <property type="project" value="UniProtKB-UniRule"/>
</dbReference>
<comment type="catalytic activity">
    <reaction evidence="7 8">
        <text>2 pyruvate + H(+) = (2S)-2-acetolactate + CO2</text>
        <dbReference type="Rhea" id="RHEA:25249"/>
        <dbReference type="ChEBI" id="CHEBI:15361"/>
        <dbReference type="ChEBI" id="CHEBI:15378"/>
        <dbReference type="ChEBI" id="CHEBI:16526"/>
        <dbReference type="ChEBI" id="CHEBI:58476"/>
        <dbReference type="EC" id="2.2.1.6"/>
    </reaction>
</comment>
<dbReference type="InterPro" id="IPR054480">
    <property type="entry name" value="AHAS_small-like_ACT"/>
</dbReference>
<evidence type="ECO:0000256" key="6">
    <source>
        <dbReference type="ARBA" id="ARBA00023304"/>
    </source>
</evidence>
<dbReference type="Gene3D" id="3.30.70.1150">
    <property type="entry name" value="ACT-like. Chain A, domain 2"/>
    <property type="match status" value="1"/>
</dbReference>
<dbReference type="UniPathway" id="UPA00049">
    <property type="reaction ID" value="UER00059"/>
</dbReference>
<dbReference type="InterPro" id="IPR002912">
    <property type="entry name" value="ACT_dom"/>
</dbReference>
<evidence type="ECO:0000256" key="7">
    <source>
        <dbReference type="ARBA" id="ARBA00048670"/>
    </source>
</evidence>
<keyword evidence="6 8" id="KW-0100">Branched-chain amino acid biosynthesis</keyword>
<dbReference type="Gene3D" id="3.30.70.260">
    <property type="match status" value="1"/>
</dbReference>
<reference evidence="10 11" key="1">
    <citation type="journal article" date="2018" name="Microbiome">
        <title>Fine metagenomic profile of the Mediterranean stratified and mixed water columns revealed by assembly and recruitment.</title>
        <authorList>
            <person name="Haro-Moreno J.M."/>
            <person name="Lopez-Perez M."/>
            <person name="De La Torre J.R."/>
            <person name="Picazo A."/>
            <person name="Camacho A."/>
            <person name="Rodriguez-Valera F."/>
        </authorList>
    </citation>
    <scope>NUCLEOTIDE SEQUENCE [LARGE SCALE GENOMIC DNA]</scope>
    <source>
        <strain evidence="10">MED-G50</strain>
    </source>
</reference>
<sequence>MMNDRSIEAHTLSVLVENAAGVLARVIGLFSGRGYNIESLTVAEVDGEAHMSRITIVTSGSPMVIEQIKAQLSRIVPVSRVTDLTVEAEAIEREMALVKVAGTGEKRVEALRVSESFRARVVDTTHESFVFELTGAKTKIDAFVQLMRPLGLKEVSRTGIAAIARGPEAM</sequence>
<dbReference type="EMBL" id="QOQK01000003">
    <property type="protein sequence ID" value="RCL85318.1"/>
    <property type="molecule type" value="Genomic_DNA"/>
</dbReference>
<dbReference type="AlphaFoldDB" id="A0A368ELJ1"/>
<evidence type="ECO:0000259" key="9">
    <source>
        <dbReference type="PROSITE" id="PS51671"/>
    </source>
</evidence>
<dbReference type="PANTHER" id="PTHR30239:SF0">
    <property type="entry name" value="ACETOLACTATE SYNTHASE SMALL SUBUNIT 1, CHLOROPLASTIC"/>
    <property type="match status" value="1"/>
</dbReference>
<dbReference type="InterPro" id="IPR045865">
    <property type="entry name" value="ACT-like_dom_sf"/>
</dbReference>
<evidence type="ECO:0000313" key="11">
    <source>
        <dbReference type="Proteomes" id="UP000252289"/>
    </source>
</evidence>
<dbReference type="NCBIfam" id="TIGR00119">
    <property type="entry name" value="acolac_sm"/>
    <property type="match status" value="1"/>
</dbReference>
<dbReference type="Pfam" id="PF10369">
    <property type="entry name" value="ALS_ss_C"/>
    <property type="match status" value="1"/>
</dbReference>
<keyword evidence="5 8" id="KW-0028">Amino-acid biosynthesis</keyword>
<proteinExistence type="inferred from homology"/>
<comment type="similarity">
    <text evidence="3 8">Belongs to the acetolactate synthase small subunit family.</text>
</comment>
<feature type="domain" description="ACT" evidence="9">
    <location>
        <begin position="11"/>
        <end position="86"/>
    </location>
</feature>
<organism evidence="10 11">
    <name type="scientific">PS1 clade bacterium</name>
    <dbReference type="NCBI Taxonomy" id="2175152"/>
    <lineage>
        <taxon>Bacteria</taxon>
        <taxon>Pseudomonadati</taxon>
        <taxon>Pseudomonadota</taxon>
        <taxon>Alphaproteobacteria</taxon>
        <taxon>PS1 clade</taxon>
    </lineage>
</organism>
<dbReference type="Proteomes" id="UP000252289">
    <property type="component" value="Unassembled WGS sequence"/>
</dbReference>
<evidence type="ECO:0000256" key="2">
    <source>
        <dbReference type="ARBA" id="ARBA00005025"/>
    </source>
</evidence>
<comment type="function">
    <text evidence="8">Catalyzes the conversion of 2 pyruvate molecules into acetolactate in the first common step of the biosynthetic pathway of the branched-amino acids such as leucine, isoleucine, and valine.</text>
</comment>
<evidence type="ECO:0000256" key="1">
    <source>
        <dbReference type="ARBA" id="ARBA00004974"/>
    </source>
</evidence>
<evidence type="ECO:0000256" key="4">
    <source>
        <dbReference type="ARBA" id="ARBA00011744"/>
    </source>
</evidence>
<dbReference type="InterPro" id="IPR027271">
    <property type="entry name" value="Acetolactate_synth/TF_NikR_C"/>
</dbReference>
<dbReference type="GO" id="GO:0005829">
    <property type="term" value="C:cytosol"/>
    <property type="evidence" value="ECO:0007669"/>
    <property type="project" value="TreeGrafter"/>
</dbReference>
<dbReference type="Pfam" id="PF22629">
    <property type="entry name" value="ACT_AHAS_ss"/>
    <property type="match status" value="1"/>
</dbReference>
<dbReference type="CDD" id="cd04878">
    <property type="entry name" value="ACT_AHAS"/>
    <property type="match status" value="1"/>
</dbReference>
<evidence type="ECO:0000256" key="8">
    <source>
        <dbReference type="RuleBase" id="RU368092"/>
    </source>
</evidence>
<dbReference type="GO" id="GO:0009097">
    <property type="term" value="P:isoleucine biosynthetic process"/>
    <property type="evidence" value="ECO:0007669"/>
    <property type="project" value="UniProtKB-UniRule"/>
</dbReference>
<dbReference type="UniPathway" id="UPA00047">
    <property type="reaction ID" value="UER00055"/>
</dbReference>
<accession>A0A368ELJ1</accession>
<dbReference type="PROSITE" id="PS51671">
    <property type="entry name" value="ACT"/>
    <property type="match status" value="1"/>
</dbReference>
<keyword evidence="8 10" id="KW-0808">Transferase</keyword>
<comment type="caution">
    <text evidence="10">The sequence shown here is derived from an EMBL/GenBank/DDBJ whole genome shotgun (WGS) entry which is preliminary data.</text>
</comment>
<dbReference type="GO" id="GO:0003984">
    <property type="term" value="F:acetolactate synthase activity"/>
    <property type="evidence" value="ECO:0007669"/>
    <property type="project" value="UniProtKB-UniRule"/>
</dbReference>
<comment type="subunit">
    <text evidence="4 8">Dimer of large and small chains.</text>
</comment>
<dbReference type="InterPro" id="IPR004789">
    <property type="entry name" value="Acetalactate_synth_ssu"/>
</dbReference>
<dbReference type="GO" id="GO:1990610">
    <property type="term" value="F:acetolactate synthase regulator activity"/>
    <property type="evidence" value="ECO:0007669"/>
    <property type="project" value="UniProtKB-UniRule"/>
</dbReference>
<comment type="pathway">
    <text evidence="1 8">Amino-acid biosynthesis; L-isoleucine biosynthesis; L-isoleucine from 2-oxobutanoate: step 1/4.</text>
</comment>
<dbReference type="NCBIfam" id="NF008864">
    <property type="entry name" value="PRK11895.1"/>
    <property type="match status" value="1"/>
</dbReference>
<evidence type="ECO:0000256" key="3">
    <source>
        <dbReference type="ARBA" id="ARBA00006341"/>
    </source>
</evidence>
<dbReference type="SUPFAM" id="SSF55021">
    <property type="entry name" value="ACT-like"/>
    <property type="match status" value="2"/>
</dbReference>
<evidence type="ECO:0000256" key="5">
    <source>
        <dbReference type="ARBA" id="ARBA00022605"/>
    </source>
</evidence>
<name>A0A368ELJ1_9PROT</name>
<protein>
    <recommendedName>
        <fullName evidence="8">Acetolactate synthase small subunit</fullName>
        <shortName evidence="8">AHAS</shortName>
        <shortName evidence="8">ALS</shortName>
        <ecNumber evidence="8">2.2.1.6</ecNumber>
    </recommendedName>
    <alternativeName>
        <fullName evidence="8">Acetohydroxy-acid synthase small subunit</fullName>
    </alternativeName>
</protein>
<evidence type="ECO:0000313" key="10">
    <source>
        <dbReference type="EMBL" id="RCL85318.1"/>
    </source>
</evidence>
<comment type="pathway">
    <text evidence="2 8">Amino-acid biosynthesis; L-valine biosynthesis; L-valine from pyruvate: step 1/4.</text>
</comment>
<dbReference type="InterPro" id="IPR019455">
    <property type="entry name" value="Acetolactate_synth_ssu_C"/>
</dbReference>
<dbReference type="InterPro" id="IPR039557">
    <property type="entry name" value="AHAS_ACT"/>
</dbReference>
<gene>
    <name evidence="10" type="ORF">DBW64_01415</name>
</gene>